<proteinExistence type="predicted"/>
<dbReference type="AlphaFoldDB" id="A0A1Y6M5C0"/>
<dbReference type="EMBL" id="FYAK01000001">
    <property type="protein sequence ID" value="SMY31772.1"/>
    <property type="molecule type" value="Genomic_DNA"/>
</dbReference>
<keyword evidence="2" id="KW-1185">Reference proteome</keyword>
<gene>
    <name evidence="1" type="ORF">PMAL9190_00189</name>
</gene>
<dbReference type="RefSeq" id="WP_087843510.1">
    <property type="nucleotide sequence ID" value="NZ_FYAK01000001.1"/>
</dbReference>
<dbReference type="Proteomes" id="UP000195963">
    <property type="component" value="Unassembled WGS sequence"/>
</dbReference>
<evidence type="ECO:0008006" key="3">
    <source>
        <dbReference type="Google" id="ProtNLM"/>
    </source>
</evidence>
<dbReference type="InterPro" id="IPR029058">
    <property type="entry name" value="AB_hydrolase_fold"/>
</dbReference>
<sequence>MKILAIPGKMPITEKWLYNILSATDWDSSAIEMHRFEAWTSDEAFSVDQEISYLPSGHYDVVITKSIGCLITLRAQNKISWNRLVLIGVAWSLFSESERQLLGALEEKALPVLIIQEKHDPFGTYAEISEQVAAKEHIRCIEVQGDRHQYTDTVAIGRLINLWVNETQSVVHS</sequence>
<accession>A0A1Y6M5C0</accession>
<dbReference type="Gene3D" id="3.40.50.1820">
    <property type="entry name" value="alpha/beta hydrolase"/>
    <property type="match status" value="1"/>
</dbReference>
<protein>
    <recommendedName>
        <fullName evidence="3">Alpha/beta hydrolase family protein</fullName>
    </recommendedName>
</protein>
<dbReference type="SUPFAM" id="SSF53474">
    <property type="entry name" value="alpha/beta-Hydrolases"/>
    <property type="match status" value="1"/>
</dbReference>
<reference evidence="2" key="1">
    <citation type="submission" date="2017-06" db="EMBL/GenBank/DDBJ databases">
        <authorList>
            <person name="Rodrigo-Torres L."/>
            <person name="Arahal R.D."/>
            <person name="Lucena T."/>
        </authorList>
    </citation>
    <scope>NUCLEOTIDE SEQUENCE [LARGE SCALE GENOMIC DNA]</scope>
    <source>
        <strain evidence="2">CECT 9190</strain>
    </source>
</reference>
<name>A0A1Y6M5C0_9GAMM</name>
<evidence type="ECO:0000313" key="1">
    <source>
        <dbReference type="EMBL" id="SMY31772.1"/>
    </source>
</evidence>
<evidence type="ECO:0000313" key="2">
    <source>
        <dbReference type="Proteomes" id="UP000195963"/>
    </source>
</evidence>
<organism evidence="1 2">
    <name type="scientific">Photobacterium malacitanum</name>
    <dbReference type="NCBI Taxonomy" id="2204294"/>
    <lineage>
        <taxon>Bacteria</taxon>
        <taxon>Pseudomonadati</taxon>
        <taxon>Pseudomonadota</taxon>
        <taxon>Gammaproteobacteria</taxon>
        <taxon>Vibrionales</taxon>
        <taxon>Vibrionaceae</taxon>
        <taxon>Photobacterium</taxon>
    </lineage>
</organism>